<dbReference type="PANTHER" id="PTHR14499:SF136">
    <property type="entry name" value="GH08630P"/>
    <property type="match status" value="1"/>
</dbReference>
<keyword evidence="1" id="KW-0175">Coiled coil</keyword>
<evidence type="ECO:0000259" key="2">
    <source>
        <dbReference type="SMART" id="SM00225"/>
    </source>
</evidence>
<dbReference type="Pfam" id="PF02214">
    <property type="entry name" value="BTB_2"/>
    <property type="match status" value="1"/>
</dbReference>
<dbReference type="InParanoid" id="A0A1Z5KHN3"/>
<proteinExistence type="predicted"/>
<dbReference type="Gene3D" id="3.30.710.10">
    <property type="entry name" value="Potassium Channel Kv1.1, Chain A"/>
    <property type="match status" value="1"/>
</dbReference>
<comment type="caution">
    <text evidence="3">The sequence shown here is derived from an EMBL/GenBank/DDBJ whole genome shotgun (WGS) entry which is preliminary data.</text>
</comment>
<reference evidence="3 4" key="1">
    <citation type="journal article" date="2015" name="Plant Cell">
        <title>Oil accumulation by the oleaginous diatom Fistulifera solaris as revealed by the genome and transcriptome.</title>
        <authorList>
            <person name="Tanaka T."/>
            <person name="Maeda Y."/>
            <person name="Veluchamy A."/>
            <person name="Tanaka M."/>
            <person name="Abida H."/>
            <person name="Marechal E."/>
            <person name="Bowler C."/>
            <person name="Muto M."/>
            <person name="Sunaga Y."/>
            <person name="Tanaka M."/>
            <person name="Yoshino T."/>
            <person name="Taniguchi T."/>
            <person name="Fukuda Y."/>
            <person name="Nemoto M."/>
            <person name="Matsumoto M."/>
            <person name="Wong P.S."/>
            <person name="Aburatani S."/>
            <person name="Fujibuchi W."/>
        </authorList>
    </citation>
    <scope>NUCLEOTIDE SEQUENCE [LARGE SCALE GENOMIC DNA]</scope>
    <source>
        <strain evidence="3 4">JPCC DA0580</strain>
    </source>
</reference>
<dbReference type="Proteomes" id="UP000198406">
    <property type="component" value="Unassembled WGS sequence"/>
</dbReference>
<dbReference type="SUPFAM" id="SSF54695">
    <property type="entry name" value="POZ domain"/>
    <property type="match status" value="1"/>
</dbReference>
<dbReference type="GO" id="GO:0051260">
    <property type="term" value="P:protein homooligomerization"/>
    <property type="evidence" value="ECO:0007669"/>
    <property type="project" value="InterPro"/>
</dbReference>
<sequence length="231" mass="26664">MICLNVGGIRYQVSRETLTRYEGSLLATYANSWNENTFNQEIFIFRDGHLFAYVLDYLQSGKVHWPSSVIQMKLKQELDYYGIPVDASKIVEEKDYFIIDRLTKEIKEHKAAIEEKERQVVAIVESYRLTHQYAEIVSKSSGNGFSTHSFPVTGNFDKKLLQESLLSRGLDAYFYQNAKQGAKVILGPITEEDKRIYGEKRTGFQFTFHDNTTTPLASAAIRRRIVRSKKR</sequence>
<name>A0A1Z5KHN3_FISSO</name>
<protein>
    <submittedName>
        <fullName evidence="3">Potassium voltage-gated channel Shal-related subfamily D member 1</fullName>
    </submittedName>
</protein>
<dbReference type="InterPro" id="IPR011333">
    <property type="entry name" value="SKP1/BTB/POZ_sf"/>
</dbReference>
<dbReference type="SMART" id="SM00225">
    <property type="entry name" value="BTB"/>
    <property type="match status" value="1"/>
</dbReference>
<dbReference type="InterPro" id="IPR000210">
    <property type="entry name" value="BTB/POZ_dom"/>
</dbReference>
<dbReference type="OrthoDB" id="45549at2759"/>
<dbReference type="CDD" id="cd18316">
    <property type="entry name" value="BTB_POZ_KCTD-like"/>
    <property type="match status" value="1"/>
</dbReference>
<evidence type="ECO:0000313" key="3">
    <source>
        <dbReference type="EMBL" id="GAX25727.1"/>
    </source>
</evidence>
<dbReference type="InterPro" id="IPR003131">
    <property type="entry name" value="T1-type_BTB"/>
</dbReference>
<dbReference type="PANTHER" id="PTHR14499">
    <property type="entry name" value="POTASSIUM CHANNEL TETRAMERIZATION DOMAIN-CONTAINING"/>
    <property type="match status" value="1"/>
</dbReference>
<feature type="coiled-coil region" evidence="1">
    <location>
        <begin position="99"/>
        <end position="126"/>
    </location>
</feature>
<gene>
    <name evidence="3" type="ORF">FisN_14Lh045</name>
</gene>
<evidence type="ECO:0000313" key="4">
    <source>
        <dbReference type="Proteomes" id="UP000198406"/>
    </source>
</evidence>
<feature type="domain" description="BTB" evidence="2">
    <location>
        <begin position="1"/>
        <end position="98"/>
    </location>
</feature>
<evidence type="ECO:0000256" key="1">
    <source>
        <dbReference type="SAM" id="Coils"/>
    </source>
</evidence>
<accession>A0A1Z5KHN3</accession>
<organism evidence="3 4">
    <name type="scientific">Fistulifera solaris</name>
    <name type="common">Oleaginous diatom</name>
    <dbReference type="NCBI Taxonomy" id="1519565"/>
    <lineage>
        <taxon>Eukaryota</taxon>
        <taxon>Sar</taxon>
        <taxon>Stramenopiles</taxon>
        <taxon>Ochrophyta</taxon>
        <taxon>Bacillariophyta</taxon>
        <taxon>Bacillariophyceae</taxon>
        <taxon>Bacillariophycidae</taxon>
        <taxon>Naviculales</taxon>
        <taxon>Naviculaceae</taxon>
        <taxon>Fistulifera</taxon>
    </lineage>
</organism>
<dbReference type="AlphaFoldDB" id="A0A1Z5KHN3"/>
<keyword evidence="4" id="KW-1185">Reference proteome</keyword>
<dbReference type="EMBL" id="BDSP01000230">
    <property type="protein sequence ID" value="GAX25727.1"/>
    <property type="molecule type" value="Genomic_DNA"/>
</dbReference>